<evidence type="ECO:0000313" key="9">
    <source>
        <dbReference type="Proteomes" id="UP000015347"/>
    </source>
</evidence>
<dbReference type="HOGENOM" id="CLU_051654_4_2_5"/>
<comment type="caution">
    <text evidence="8">The sequence shown here is derived from an EMBL/GenBank/DDBJ whole genome shotgun (WGS) entry which is preliminary data.</text>
</comment>
<keyword evidence="4" id="KW-0547">Nucleotide-binding</keyword>
<dbReference type="AlphaFoldDB" id="S9SBD6"/>
<sequence>MGKPVKKTTPDNVTVMFEEEQDTFPSPKIQGFTPRSDGQKALRRAIGMHDVCFGLGTFGTGKTFVPVAMGVEGVQRGFFEKVIFVRPAVESGEKLGSLPGDGNDKIAPFMMPMLDCAVDFAGKKTVDRMQNTRQILLRPIAHMRGSTLSDAMIVVDEAQNCTYGQLKMIYTRLGHGSKIVFVGDPDQSDIGQKSGLMEMVRRIGDVEGIATHRMGPEDIVRHPILSKTAHLI</sequence>
<dbReference type="GO" id="GO:0005829">
    <property type="term" value="C:cytosol"/>
    <property type="evidence" value="ECO:0007669"/>
    <property type="project" value="TreeGrafter"/>
</dbReference>
<dbReference type="InterPro" id="IPR051451">
    <property type="entry name" value="PhoH2-like"/>
</dbReference>
<evidence type="ECO:0000256" key="4">
    <source>
        <dbReference type="ARBA" id="ARBA00022741"/>
    </source>
</evidence>
<dbReference type="STRING" id="1123237.Salmuc_02142"/>
<evidence type="ECO:0000259" key="7">
    <source>
        <dbReference type="Pfam" id="PF02562"/>
    </source>
</evidence>
<dbReference type="Proteomes" id="UP000015347">
    <property type="component" value="Unassembled WGS sequence"/>
</dbReference>
<reference evidence="9" key="1">
    <citation type="journal article" date="2014" name="Stand. Genomic Sci.">
        <title>Genome sequence of the exopolysaccharide-producing Salipiger mucosus type strain (DSM 16094(T)), a moderately halophilic member of the Roseobacter clade.</title>
        <authorList>
            <person name="Riedel T."/>
            <person name="Spring S."/>
            <person name="Fiebig A."/>
            <person name="Petersen J."/>
            <person name="Kyrpides N.C."/>
            <person name="Goker M."/>
            <person name="Klenk H.P."/>
        </authorList>
    </citation>
    <scope>NUCLEOTIDE SEQUENCE [LARGE SCALE GENOMIC DNA]</scope>
    <source>
        <strain evidence="9">DSM 16094</strain>
    </source>
</reference>
<evidence type="ECO:0000256" key="6">
    <source>
        <dbReference type="ARBA" id="ARBA00039970"/>
    </source>
</evidence>
<evidence type="ECO:0000313" key="8">
    <source>
        <dbReference type="EMBL" id="EPX83534.1"/>
    </source>
</evidence>
<proteinExistence type="inferred from homology"/>
<dbReference type="Gene3D" id="3.40.50.300">
    <property type="entry name" value="P-loop containing nucleotide triphosphate hydrolases"/>
    <property type="match status" value="1"/>
</dbReference>
<dbReference type="SUPFAM" id="SSF52540">
    <property type="entry name" value="P-loop containing nucleoside triphosphate hydrolases"/>
    <property type="match status" value="1"/>
</dbReference>
<dbReference type="Pfam" id="PF02562">
    <property type="entry name" value="PhoH"/>
    <property type="match status" value="1"/>
</dbReference>
<dbReference type="InterPro" id="IPR003714">
    <property type="entry name" value="PhoH"/>
</dbReference>
<dbReference type="PANTHER" id="PTHR30473">
    <property type="entry name" value="PROTEIN PHOH"/>
    <property type="match status" value="1"/>
</dbReference>
<keyword evidence="5" id="KW-0067">ATP-binding</keyword>
<organism evidence="8 9">
    <name type="scientific">Salipiger mucosus DSM 16094</name>
    <dbReference type="NCBI Taxonomy" id="1123237"/>
    <lineage>
        <taxon>Bacteria</taxon>
        <taxon>Pseudomonadati</taxon>
        <taxon>Pseudomonadota</taxon>
        <taxon>Alphaproteobacteria</taxon>
        <taxon>Rhodobacterales</taxon>
        <taxon>Roseobacteraceae</taxon>
        <taxon>Salipiger</taxon>
    </lineage>
</organism>
<evidence type="ECO:0000256" key="2">
    <source>
        <dbReference type="ARBA" id="ARBA00010393"/>
    </source>
</evidence>
<dbReference type="EMBL" id="APVH01000015">
    <property type="protein sequence ID" value="EPX83534.1"/>
    <property type="molecule type" value="Genomic_DNA"/>
</dbReference>
<dbReference type="PANTHER" id="PTHR30473:SF1">
    <property type="entry name" value="PHOH-LIKE PROTEIN"/>
    <property type="match status" value="1"/>
</dbReference>
<comment type="subcellular location">
    <subcellularLocation>
        <location evidence="1">Cytoplasm</location>
    </subcellularLocation>
</comment>
<name>S9SBD6_9RHOB</name>
<evidence type="ECO:0000256" key="5">
    <source>
        <dbReference type="ARBA" id="ARBA00022840"/>
    </source>
</evidence>
<accession>S9SBD6</accession>
<dbReference type="GO" id="GO:0005524">
    <property type="term" value="F:ATP binding"/>
    <property type="evidence" value="ECO:0007669"/>
    <property type="project" value="UniProtKB-KW"/>
</dbReference>
<keyword evidence="9" id="KW-1185">Reference proteome</keyword>
<evidence type="ECO:0000256" key="1">
    <source>
        <dbReference type="ARBA" id="ARBA00004496"/>
    </source>
</evidence>
<protein>
    <recommendedName>
        <fullName evidence="6">PhoH-like protein</fullName>
    </recommendedName>
</protein>
<dbReference type="eggNOG" id="COG1702">
    <property type="taxonomic scope" value="Bacteria"/>
</dbReference>
<evidence type="ECO:0000256" key="3">
    <source>
        <dbReference type="ARBA" id="ARBA00022490"/>
    </source>
</evidence>
<keyword evidence="3" id="KW-0963">Cytoplasm</keyword>
<gene>
    <name evidence="8" type="ORF">Salmuc_02142</name>
</gene>
<feature type="domain" description="PhoH-like protein" evidence="7">
    <location>
        <begin position="33"/>
        <end position="229"/>
    </location>
</feature>
<dbReference type="InterPro" id="IPR027417">
    <property type="entry name" value="P-loop_NTPase"/>
</dbReference>
<dbReference type="OrthoDB" id="9805148at2"/>
<comment type="similarity">
    <text evidence="2">Belongs to the PhoH family.</text>
</comment>